<evidence type="ECO:0000313" key="2">
    <source>
        <dbReference type="Proteomes" id="UP000619244"/>
    </source>
</evidence>
<name>A0A918P278_9ACTN</name>
<accession>A0A918P278</accession>
<proteinExistence type="predicted"/>
<reference evidence="1" key="2">
    <citation type="submission" date="2020-09" db="EMBL/GenBank/DDBJ databases">
        <authorList>
            <person name="Sun Q."/>
            <person name="Ohkuma M."/>
        </authorList>
    </citation>
    <scope>NUCLEOTIDE SEQUENCE</scope>
    <source>
        <strain evidence="1">JCM 4790</strain>
    </source>
</reference>
<organism evidence="1 2">
    <name type="scientific">Streptomyces minutiscleroticus</name>
    <dbReference type="NCBI Taxonomy" id="68238"/>
    <lineage>
        <taxon>Bacteria</taxon>
        <taxon>Bacillati</taxon>
        <taxon>Actinomycetota</taxon>
        <taxon>Actinomycetes</taxon>
        <taxon>Kitasatosporales</taxon>
        <taxon>Streptomycetaceae</taxon>
        <taxon>Streptomyces</taxon>
    </lineage>
</organism>
<dbReference type="AlphaFoldDB" id="A0A918P278"/>
<reference evidence="1" key="1">
    <citation type="journal article" date="2014" name="Int. J. Syst. Evol. Microbiol.">
        <title>Complete genome sequence of Corynebacterium casei LMG S-19264T (=DSM 44701T), isolated from a smear-ripened cheese.</title>
        <authorList>
            <consortium name="US DOE Joint Genome Institute (JGI-PGF)"/>
            <person name="Walter F."/>
            <person name="Albersmeier A."/>
            <person name="Kalinowski J."/>
            <person name="Ruckert C."/>
        </authorList>
    </citation>
    <scope>NUCLEOTIDE SEQUENCE</scope>
    <source>
        <strain evidence="1">JCM 4790</strain>
    </source>
</reference>
<keyword evidence="2" id="KW-1185">Reference proteome</keyword>
<sequence length="154" mass="17258">MLGGVPRGKVRYDNLTSAVARVLGFTRARVETDRWTAFRSWAGLEVFYCAPGIDGAHEKGGVEGEVGRFRRNHLVPVPDVTSLAELNAQIDVWDRQDDQRRIGERPRTVGEYFAIEKSLLQPLPEDHFETGCRRTACSGPGKIFVARDHHRDAA</sequence>
<comment type="caution">
    <text evidence="1">The sequence shown here is derived from an EMBL/GenBank/DDBJ whole genome shotgun (WGS) entry which is preliminary data.</text>
</comment>
<dbReference type="EMBL" id="BMVU01000093">
    <property type="protein sequence ID" value="GGY14126.1"/>
    <property type="molecule type" value="Genomic_DNA"/>
</dbReference>
<protein>
    <recommendedName>
        <fullName evidence="3">Transposase</fullName>
    </recommendedName>
</protein>
<dbReference type="Proteomes" id="UP000619244">
    <property type="component" value="Unassembled WGS sequence"/>
</dbReference>
<evidence type="ECO:0008006" key="3">
    <source>
        <dbReference type="Google" id="ProtNLM"/>
    </source>
</evidence>
<evidence type="ECO:0000313" key="1">
    <source>
        <dbReference type="EMBL" id="GGY14126.1"/>
    </source>
</evidence>
<gene>
    <name evidence="1" type="ORF">GCM10010358_77910</name>
</gene>